<dbReference type="EMBL" id="BMAW01010876">
    <property type="protein sequence ID" value="GFT20893.1"/>
    <property type="molecule type" value="Genomic_DNA"/>
</dbReference>
<accession>A0A8X6NL71</accession>
<proteinExistence type="predicted"/>
<dbReference type="Proteomes" id="UP000887013">
    <property type="component" value="Unassembled WGS sequence"/>
</dbReference>
<comment type="caution">
    <text evidence="1">The sequence shown here is derived from an EMBL/GenBank/DDBJ whole genome shotgun (WGS) entry which is preliminary data.</text>
</comment>
<dbReference type="AlphaFoldDB" id="A0A8X6NL71"/>
<organism evidence="1 2">
    <name type="scientific">Nephila pilipes</name>
    <name type="common">Giant wood spider</name>
    <name type="synonym">Nephila maculata</name>
    <dbReference type="NCBI Taxonomy" id="299642"/>
    <lineage>
        <taxon>Eukaryota</taxon>
        <taxon>Metazoa</taxon>
        <taxon>Ecdysozoa</taxon>
        <taxon>Arthropoda</taxon>
        <taxon>Chelicerata</taxon>
        <taxon>Arachnida</taxon>
        <taxon>Araneae</taxon>
        <taxon>Araneomorphae</taxon>
        <taxon>Entelegynae</taxon>
        <taxon>Araneoidea</taxon>
        <taxon>Nephilidae</taxon>
        <taxon>Nephila</taxon>
    </lineage>
</organism>
<keyword evidence="2" id="KW-1185">Reference proteome</keyword>
<evidence type="ECO:0000313" key="2">
    <source>
        <dbReference type="Proteomes" id="UP000887013"/>
    </source>
</evidence>
<reference evidence="1" key="1">
    <citation type="submission" date="2020-08" db="EMBL/GenBank/DDBJ databases">
        <title>Multicomponent nature underlies the extraordinary mechanical properties of spider dragline silk.</title>
        <authorList>
            <person name="Kono N."/>
            <person name="Nakamura H."/>
            <person name="Mori M."/>
            <person name="Yoshida Y."/>
            <person name="Ohtoshi R."/>
            <person name="Malay A.D."/>
            <person name="Moran D.A.P."/>
            <person name="Tomita M."/>
            <person name="Numata K."/>
            <person name="Arakawa K."/>
        </authorList>
    </citation>
    <scope>NUCLEOTIDE SEQUENCE</scope>
</reference>
<name>A0A8X6NL71_NEPPI</name>
<gene>
    <name evidence="1" type="ORF">NPIL_2401</name>
</gene>
<evidence type="ECO:0000313" key="1">
    <source>
        <dbReference type="EMBL" id="GFT20893.1"/>
    </source>
</evidence>
<sequence>MMSQLAASGENPSAQVRKEFSRAVGAVSSGRCPGEPFPRRATLRFVRLLARDVPRESGGGTLKPLNCNDLRRTRLPAEFKHINKRWKRKQQ</sequence>
<protein>
    <submittedName>
        <fullName evidence="1">Uncharacterized protein</fullName>
    </submittedName>
</protein>